<feature type="chain" id="PRO_5035858763" evidence="1">
    <location>
        <begin position="21"/>
        <end position="150"/>
    </location>
</feature>
<reference evidence="2 3" key="1">
    <citation type="submission" date="2020-04" db="EMBL/GenBank/DDBJ databases">
        <authorList>
            <person name="Alioto T."/>
            <person name="Alioto T."/>
            <person name="Gomez Garrido J."/>
        </authorList>
    </citation>
    <scope>NUCLEOTIDE SEQUENCE [LARGE SCALE GENOMIC DNA]</scope>
</reference>
<dbReference type="EMBL" id="CADEPI010000110">
    <property type="protein sequence ID" value="CAB3375309.1"/>
    <property type="molecule type" value="Genomic_DNA"/>
</dbReference>
<protein>
    <submittedName>
        <fullName evidence="2">Uncharacterized protein</fullName>
    </submittedName>
</protein>
<dbReference type="AlphaFoldDB" id="A0A8S1D639"/>
<dbReference type="OrthoDB" id="7671895at2759"/>
<gene>
    <name evidence="2" type="ORF">CLODIP_2_CD05766</name>
</gene>
<accession>A0A8S1D639</accession>
<comment type="caution">
    <text evidence="2">The sequence shown here is derived from an EMBL/GenBank/DDBJ whole genome shotgun (WGS) entry which is preliminary data.</text>
</comment>
<name>A0A8S1D639_9INSE</name>
<dbReference type="Proteomes" id="UP000494165">
    <property type="component" value="Unassembled WGS sequence"/>
</dbReference>
<evidence type="ECO:0000313" key="2">
    <source>
        <dbReference type="EMBL" id="CAB3375309.1"/>
    </source>
</evidence>
<sequence length="150" mass="16361">MRQANLFLLAAVLVFQICFALENTNKTAAIKSSPLSKFVAALSKPGAFAKEAKNLLGEEMMKDSSKCPTGEDGLECRRQEARSGADSCHHTGGDCTECQNCGGKGPTEWLSCCETHFRCCADVALACQRCDQPQLLPFCMKRFKKCFHAA</sequence>
<feature type="signal peptide" evidence="1">
    <location>
        <begin position="1"/>
        <end position="20"/>
    </location>
</feature>
<keyword evidence="3" id="KW-1185">Reference proteome</keyword>
<keyword evidence="1" id="KW-0732">Signal</keyword>
<evidence type="ECO:0000313" key="3">
    <source>
        <dbReference type="Proteomes" id="UP000494165"/>
    </source>
</evidence>
<proteinExistence type="predicted"/>
<organism evidence="2 3">
    <name type="scientific">Cloeon dipterum</name>
    <dbReference type="NCBI Taxonomy" id="197152"/>
    <lineage>
        <taxon>Eukaryota</taxon>
        <taxon>Metazoa</taxon>
        <taxon>Ecdysozoa</taxon>
        <taxon>Arthropoda</taxon>
        <taxon>Hexapoda</taxon>
        <taxon>Insecta</taxon>
        <taxon>Pterygota</taxon>
        <taxon>Palaeoptera</taxon>
        <taxon>Ephemeroptera</taxon>
        <taxon>Pisciforma</taxon>
        <taxon>Baetidae</taxon>
        <taxon>Cloeon</taxon>
    </lineage>
</organism>
<evidence type="ECO:0000256" key="1">
    <source>
        <dbReference type="SAM" id="SignalP"/>
    </source>
</evidence>